<reference evidence="2 3" key="1">
    <citation type="journal article" date="2018" name="Nat. Ecol. Evol.">
        <title>Pezizomycetes genomes reveal the molecular basis of ectomycorrhizal truffle lifestyle.</title>
        <authorList>
            <person name="Murat C."/>
            <person name="Payen T."/>
            <person name="Noel B."/>
            <person name="Kuo A."/>
            <person name="Morin E."/>
            <person name="Chen J."/>
            <person name="Kohler A."/>
            <person name="Krizsan K."/>
            <person name="Balestrini R."/>
            <person name="Da Silva C."/>
            <person name="Montanini B."/>
            <person name="Hainaut M."/>
            <person name="Levati E."/>
            <person name="Barry K.W."/>
            <person name="Belfiori B."/>
            <person name="Cichocki N."/>
            <person name="Clum A."/>
            <person name="Dockter R.B."/>
            <person name="Fauchery L."/>
            <person name="Guy J."/>
            <person name="Iotti M."/>
            <person name="Le Tacon F."/>
            <person name="Lindquist E.A."/>
            <person name="Lipzen A."/>
            <person name="Malagnac F."/>
            <person name="Mello A."/>
            <person name="Molinier V."/>
            <person name="Miyauchi S."/>
            <person name="Poulain J."/>
            <person name="Riccioni C."/>
            <person name="Rubini A."/>
            <person name="Sitrit Y."/>
            <person name="Splivallo R."/>
            <person name="Traeger S."/>
            <person name="Wang M."/>
            <person name="Zifcakova L."/>
            <person name="Wipf D."/>
            <person name="Zambonelli A."/>
            <person name="Paolocci F."/>
            <person name="Nowrousian M."/>
            <person name="Ottonello S."/>
            <person name="Baldrian P."/>
            <person name="Spatafora J.W."/>
            <person name="Henrissat B."/>
            <person name="Nagy L.G."/>
            <person name="Aury J.M."/>
            <person name="Wincker P."/>
            <person name="Grigoriev I.V."/>
            <person name="Bonfante P."/>
            <person name="Martin F.M."/>
        </authorList>
    </citation>
    <scope>NUCLEOTIDE SEQUENCE [LARGE SCALE GENOMIC DNA]</scope>
    <source>
        <strain evidence="2 3">RN42</strain>
    </source>
</reference>
<dbReference type="AlphaFoldDB" id="A0A3N4IEH4"/>
<feature type="compositionally biased region" description="Basic residues" evidence="1">
    <location>
        <begin position="41"/>
        <end position="52"/>
    </location>
</feature>
<feature type="compositionally biased region" description="Basic and acidic residues" evidence="1">
    <location>
        <begin position="29"/>
        <end position="39"/>
    </location>
</feature>
<protein>
    <submittedName>
        <fullName evidence="2">Uncharacterized protein</fullName>
    </submittedName>
</protein>
<feature type="region of interest" description="Disordered" evidence="1">
    <location>
        <begin position="70"/>
        <end position="132"/>
    </location>
</feature>
<feature type="region of interest" description="Disordered" evidence="1">
    <location>
        <begin position="179"/>
        <end position="286"/>
    </location>
</feature>
<accession>A0A3N4IEH4</accession>
<sequence length="618" mass="69707">MQQRRKRMEGPKQPALSPTRDLKQITPLKDNHLRADGSSKSKLKRLLTSRTARKKLTNKVQNFFRNHLSRIIGRTASQESSPTKGYSQSTIPQSYPPLYYSPENSQSDWSDLSQEYSPFEKDKNSKNPSSASVETYTANMADSTRHRKRELFRTTLSRHRKEKGATSYDFDALDLEIPTNDKKRPASSEGYHSRQTSDPTLGSRSQSALGSNPTYRGGDFLRSRTGRSGTGSTLFSRRRNRHLSEPIEETDIFTTIAEEQSSNGSGIKSEGRTSSSRSSTRRAKLSPIRIYPPKVGLSTFSENQIKESSKSTSRFTVRNTSHPTISLANLRYPVRTNTVHNAGQRPLGSSLSIRAGAASRLPISTRSGDRSLSSYTRHYLRSRVTPPPLTCSHCLTVLTFSASLKQQSEESSRRDEDLETQTLPEHIHSILLDPLRALNISGREIHRDLEHTESYFRNDVLPAVQELMEMHIRLGMRATSESSVLCKKASLVAIVETLHGILIHLHEFVSDLDESGIEGMMVVSGVTVESCCNVIGRVKLEIEKLLIVARSGVETLDWKERLVEAKERLKEVMDARPDAVGEAVKDVQKVEKVFGEKKRGLRERIRQRVRSKRSREFR</sequence>
<evidence type="ECO:0000313" key="3">
    <source>
        <dbReference type="Proteomes" id="UP000275078"/>
    </source>
</evidence>
<gene>
    <name evidence="2" type="ORF">BJ508DRAFT_31738</name>
</gene>
<feature type="compositionally biased region" description="Polar residues" evidence="1">
    <location>
        <begin position="257"/>
        <end position="266"/>
    </location>
</feature>
<name>A0A3N4IEH4_ASCIM</name>
<evidence type="ECO:0000256" key="1">
    <source>
        <dbReference type="SAM" id="MobiDB-lite"/>
    </source>
</evidence>
<feature type="compositionally biased region" description="Low complexity" evidence="1">
    <location>
        <begin position="226"/>
        <end position="235"/>
    </location>
</feature>
<feature type="region of interest" description="Disordered" evidence="1">
    <location>
        <begin position="1"/>
        <end position="52"/>
    </location>
</feature>
<proteinExistence type="predicted"/>
<feature type="compositionally biased region" description="Polar residues" evidence="1">
    <location>
        <begin position="75"/>
        <end position="93"/>
    </location>
</feature>
<feature type="compositionally biased region" description="Polar residues" evidence="1">
    <location>
        <begin position="193"/>
        <end position="214"/>
    </location>
</feature>
<dbReference type="Proteomes" id="UP000275078">
    <property type="component" value="Unassembled WGS sequence"/>
</dbReference>
<organism evidence="2 3">
    <name type="scientific">Ascobolus immersus RN42</name>
    <dbReference type="NCBI Taxonomy" id="1160509"/>
    <lineage>
        <taxon>Eukaryota</taxon>
        <taxon>Fungi</taxon>
        <taxon>Dikarya</taxon>
        <taxon>Ascomycota</taxon>
        <taxon>Pezizomycotina</taxon>
        <taxon>Pezizomycetes</taxon>
        <taxon>Pezizales</taxon>
        <taxon>Ascobolaceae</taxon>
        <taxon>Ascobolus</taxon>
    </lineage>
</organism>
<feature type="compositionally biased region" description="Polar residues" evidence="1">
    <location>
        <begin position="102"/>
        <end position="116"/>
    </location>
</feature>
<evidence type="ECO:0000313" key="2">
    <source>
        <dbReference type="EMBL" id="RPA84552.1"/>
    </source>
</evidence>
<dbReference type="EMBL" id="ML119658">
    <property type="protein sequence ID" value="RPA84552.1"/>
    <property type="molecule type" value="Genomic_DNA"/>
</dbReference>
<keyword evidence="3" id="KW-1185">Reference proteome</keyword>